<keyword evidence="9" id="KW-0808">Transferase</keyword>
<keyword evidence="10" id="KW-0545">Nucleotide biosynthesis</keyword>
<dbReference type="EC" id="2.7.4.9" evidence="4"/>
<feature type="region of interest" description="Disordered" evidence="17">
    <location>
        <begin position="612"/>
        <end position="660"/>
    </location>
</feature>
<dbReference type="CDD" id="cd01672">
    <property type="entry name" value="TMPK"/>
    <property type="match status" value="1"/>
</dbReference>
<comment type="similarity">
    <text evidence="3">Belongs to the thymidylate kinase family.</text>
</comment>
<dbReference type="InterPro" id="IPR001452">
    <property type="entry name" value="SH3_domain"/>
</dbReference>
<accession>A0A2U1J490</accession>
<dbReference type="SUPFAM" id="SSF50044">
    <property type="entry name" value="SH3-domain"/>
    <property type="match status" value="1"/>
</dbReference>
<keyword evidence="12" id="KW-0418">Kinase</keyword>
<evidence type="ECO:0000256" key="13">
    <source>
        <dbReference type="ARBA" id="ARBA00022840"/>
    </source>
</evidence>
<evidence type="ECO:0000256" key="7">
    <source>
        <dbReference type="ARBA" id="ARBA00022490"/>
    </source>
</evidence>
<dbReference type="InterPro" id="IPR018094">
    <property type="entry name" value="Thymidylate_kinase"/>
</dbReference>
<dbReference type="PROSITE" id="PS01331">
    <property type="entry name" value="THYMIDYLATE_KINASE"/>
    <property type="match status" value="1"/>
</dbReference>
<evidence type="ECO:0000256" key="2">
    <source>
        <dbReference type="ARBA" id="ARBA00004992"/>
    </source>
</evidence>
<dbReference type="PROSITE" id="PS50002">
    <property type="entry name" value="SH3"/>
    <property type="match status" value="1"/>
</dbReference>
<dbReference type="Gene3D" id="3.40.50.300">
    <property type="entry name" value="P-loop containing nucleotide triphosphate hydrolases"/>
    <property type="match status" value="1"/>
</dbReference>
<dbReference type="GO" id="GO:0006233">
    <property type="term" value="P:dTDP biosynthetic process"/>
    <property type="evidence" value="ECO:0007669"/>
    <property type="project" value="InterPro"/>
</dbReference>
<dbReference type="Pfam" id="PF00611">
    <property type="entry name" value="FCH"/>
    <property type="match status" value="1"/>
</dbReference>
<evidence type="ECO:0000259" key="19">
    <source>
        <dbReference type="PROSITE" id="PS51741"/>
    </source>
</evidence>
<evidence type="ECO:0000313" key="21">
    <source>
        <dbReference type="Proteomes" id="UP000245591"/>
    </source>
</evidence>
<dbReference type="Pfam" id="PF00018">
    <property type="entry name" value="SH3_1"/>
    <property type="match status" value="1"/>
</dbReference>
<dbReference type="InterPro" id="IPR018095">
    <property type="entry name" value="Thymidylate_kin_CS"/>
</dbReference>
<feature type="compositionally biased region" description="Low complexity" evidence="17">
    <location>
        <begin position="186"/>
        <end position="199"/>
    </location>
</feature>
<feature type="region of interest" description="Disordered" evidence="17">
    <location>
        <begin position="178"/>
        <end position="199"/>
    </location>
</feature>
<dbReference type="InterPro" id="IPR001060">
    <property type="entry name" value="FCH_dom"/>
</dbReference>
<evidence type="ECO:0000256" key="3">
    <source>
        <dbReference type="ARBA" id="ARBA00009776"/>
    </source>
</evidence>
<comment type="subcellular location">
    <subcellularLocation>
        <location evidence="1">Cytoplasm</location>
        <location evidence="1">Cytoskeleton</location>
    </subcellularLocation>
</comment>
<dbReference type="GO" id="GO:0030036">
    <property type="term" value="P:actin cytoskeleton organization"/>
    <property type="evidence" value="ECO:0007669"/>
    <property type="project" value="UniProtKB-ARBA"/>
</dbReference>
<evidence type="ECO:0000259" key="18">
    <source>
        <dbReference type="PROSITE" id="PS50002"/>
    </source>
</evidence>
<feature type="region of interest" description="Disordered" evidence="17">
    <location>
        <begin position="562"/>
        <end position="598"/>
    </location>
</feature>
<dbReference type="AlphaFoldDB" id="A0A2U1J490"/>
<dbReference type="GO" id="GO:0005886">
    <property type="term" value="C:plasma membrane"/>
    <property type="evidence" value="ECO:0007669"/>
    <property type="project" value="TreeGrafter"/>
</dbReference>
<evidence type="ECO:0000256" key="16">
    <source>
        <dbReference type="PROSITE-ProRule" id="PRU01077"/>
    </source>
</evidence>
<dbReference type="Gene3D" id="1.20.1270.60">
    <property type="entry name" value="Arfaptin homology (AH) domain/BAR domain"/>
    <property type="match status" value="1"/>
</dbReference>
<dbReference type="PROSITE" id="PS51741">
    <property type="entry name" value="F_BAR"/>
    <property type="match status" value="1"/>
</dbReference>
<keyword evidence="6 15" id="KW-0728">SH3 domain</keyword>
<dbReference type="SUPFAM" id="SSF103657">
    <property type="entry name" value="BAR/IMD domain-like"/>
    <property type="match status" value="1"/>
</dbReference>
<evidence type="ECO:0000256" key="9">
    <source>
        <dbReference type="ARBA" id="ARBA00022679"/>
    </source>
</evidence>
<name>A0A2U1J490_SMIAN</name>
<keyword evidence="13" id="KW-0067">ATP-binding</keyword>
<keyword evidence="11" id="KW-0547">Nucleotide-binding</keyword>
<feature type="region of interest" description="Disordered" evidence="17">
    <location>
        <begin position="743"/>
        <end position="778"/>
    </location>
</feature>
<dbReference type="GO" id="GO:0032153">
    <property type="term" value="C:cell division site"/>
    <property type="evidence" value="ECO:0007669"/>
    <property type="project" value="TreeGrafter"/>
</dbReference>
<keyword evidence="16" id="KW-0175">Coiled coil</keyword>
<evidence type="ECO:0000256" key="1">
    <source>
        <dbReference type="ARBA" id="ARBA00004245"/>
    </source>
</evidence>
<dbReference type="PANTHER" id="PTHR23065">
    <property type="entry name" value="PROLINE-SERINE-THREONINE PHOSPHATASE INTERACTING PROTEIN 1"/>
    <property type="match status" value="1"/>
</dbReference>
<comment type="pathway">
    <text evidence="2">Pyrimidine metabolism; dTTP biosynthesis.</text>
</comment>
<dbReference type="EMBL" id="MBFU01000384">
    <property type="protein sequence ID" value="PVZ99828.1"/>
    <property type="molecule type" value="Genomic_DNA"/>
</dbReference>
<feature type="compositionally biased region" description="Polar residues" evidence="17">
    <location>
        <begin position="743"/>
        <end position="760"/>
    </location>
</feature>
<feature type="compositionally biased region" description="Low complexity" evidence="17">
    <location>
        <begin position="646"/>
        <end position="659"/>
    </location>
</feature>
<keyword evidence="21" id="KW-1185">Reference proteome</keyword>
<dbReference type="FunFam" id="3.40.50.300:FF:000679">
    <property type="entry name" value="Thymidylate kinase"/>
    <property type="match status" value="1"/>
</dbReference>
<dbReference type="InterPro" id="IPR027267">
    <property type="entry name" value="AH/BAR_dom_sf"/>
</dbReference>
<keyword evidence="14" id="KW-0206">Cytoskeleton</keyword>
<feature type="compositionally biased region" description="Polar residues" evidence="17">
    <location>
        <begin position="612"/>
        <end position="644"/>
    </location>
</feature>
<evidence type="ECO:0000256" key="12">
    <source>
        <dbReference type="ARBA" id="ARBA00022777"/>
    </source>
</evidence>
<dbReference type="InterPro" id="IPR039430">
    <property type="entry name" value="Thymidylate_kin-like_dom"/>
</dbReference>
<dbReference type="CDD" id="cd00174">
    <property type="entry name" value="SH3"/>
    <property type="match status" value="1"/>
</dbReference>
<evidence type="ECO:0000256" key="11">
    <source>
        <dbReference type="ARBA" id="ARBA00022741"/>
    </source>
</evidence>
<sequence length="901" mass="101551">MKGKVRGLFILFEGIDRSGKSTQTKMLVNEFKRRGMEAKLMGFPNRSTEIGKSIAQYLGEGKNLNDETIHLLFSANRWENNEEMKKELMNGTNLVVDRYAYSGVAFSSAKGLDVGWCLGPDVGLLKPDIVFYMDINPEEASGRKDYGLERYENSHFQQKVYDQFKLLIDADTSGPIETRGRWSKDSNAATNTASTNSANASVESSSIKESKIISSVYFAENFWSPQDRGVNVLLHKLKNAKQTSADIHNLISARAQLEEDYGKKLLKLSRASLGSEEINHMKNSLLTVRKEFEVTAKAHVNLGMSIRKDIVNPLTNLIAQQRQQRKTQVAIIEKSVKQRALLKQHLDKVRDKLRSDTKKFKEVEQQIYRTQGMADAKLKIKHDKLKLLVESGEAAITDFEEKTAQANYQWQGIWKTACDVFQILEEERMNSAKMFLFSLSNLLATVCVADDESMERIRVSLEEQSIEEDIKKFIEMFGTGKPDFDDSSIRMTEKSNNLELTNNEVEIESKKSIDKIPNTEYDLAKQSIANISIEIDENIEKKDPVNPHTRYLGGITAAQIHQSNQENENNSATASQRRHVRNHSGTLQGSGPNTINKRHSVNDMYNISASTMNSQSAQGLNPINSIPASRPYTSTSNYTQTGQFGNYPRQQPSNNNNPQTMRTNIIEGDPRVSSSMSNYSLSNPRMDPAANMNRMYAPSPVMQNQPGSRATMINYSQKDQNIPPSNNGNRQQRTMSFQNEPKMMYSQNPMSRPNTTQYHSNNPPPNQTQPLNQRQSLSQLSNQYSQAEYGNTHQQQAHGTPRKMRMPSPNMANSGATTPNTRQNVGGIVVPDENKPVMMYVKALYDYDAEAPEELSLTENCVVSVHVTNIDGWWEGEITDPKTGVTKRGLFPSNYTEPLGY</sequence>
<dbReference type="InterPro" id="IPR036028">
    <property type="entry name" value="SH3-like_dom_sf"/>
</dbReference>
<dbReference type="GO" id="GO:0030864">
    <property type="term" value="C:cortical actin cytoskeleton"/>
    <property type="evidence" value="ECO:0007669"/>
    <property type="project" value="UniProtKB-ARBA"/>
</dbReference>
<dbReference type="SUPFAM" id="SSF52540">
    <property type="entry name" value="P-loop containing nucleoside triphosphate hydrolases"/>
    <property type="match status" value="1"/>
</dbReference>
<evidence type="ECO:0000256" key="4">
    <source>
        <dbReference type="ARBA" id="ARBA00012980"/>
    </source>
</evidence>
<dbReference type="GO" id="GO:0005524">
    <property type="term" value="F:ATP binding"/>
    <property type="evidence" value="ECO:0007669"/>
    <property type="project" value="UniProtKB-KW"/>
</dbReference>
<comment type="caution">
    <text evidence="20">The sequence shown here is derived from an EMBL/GenBank/DDBJ whole genome shotgun (WGS) entry which is preliminary data.</text>
</comment>
<evidence type="ECO:0000256" key="10">
    <source>
        <dbReference type="ARBA" id="ARBA00022727"/>
    </source>
</evidence>
<dbReference type="InterPro" id="IPR031160">
    <property type="entry name" value="F_BAR_dom"/>
</dbReference>
<dbReference type="SMART" id="SM00326">
    <property type="entry name" value="SH3"/>
    <property type="match status" value="1"/>
</dbReference>
<proteinExistence type="inferred from homology"/>
<feature type="domain" description="SH3" evidence="18">
    <location>
        <begin position="836"/>
        <end position="901"/>
    </location>
</feature>
<dbReference type="GO" id="GO:0004798">
    <property type="term" value="F:dTMP kinase activity"/>
    <property type="evidence" value="ECO:0007669"/>
    <property type="project" value="UniProtKB-EC"/>
</dbReference>
<feature type="domain" description="F-BAR" evidence="19">
    <location>
        <begin position="214"/>
        <end position="469"/>
    </location>
</feature>
<evidence type="ECO:0000256" key="15">
    <source>
        <dbReference type="PROSITE-ProRule" id="PRU00192"/>
    </source>
</evidence>
<evidence type="ECO:0000256" key="17">
    <source>
        <dbReference type="SAM" id="MobiDB-lite"/>
    </source>
</evidence>
<dbReference type="NCBIfam" id="TIGR00041">
    <property type="entry name" value="DTMP_kinase"/>
    <property type="match status" value="1"/>
</dbReference>
<keyword evidence="7" id="KW-0963">Cytoplasm</keyword>
<dbReference type="Gene3D" id="2.30.30.40">
    <property type="entry name" value="SH3 Domains"/>
    <property type="match status" value="1"/>
</dbReference>
<dbReference type="Pfam" id="PF02223">
    <property type="entry name" value="Thymidylate_kin"/>
    <property type="match status" value="1"/>
</dbReference>
<dbReference type="HAMAP" id="MF_00165">
    <property type="entry name" value="Thymidylate_kinase"/>
    <property type="match status" value="1"/>
</dbReference>
<evidence type="ECO:0000256" key="6">
    <source>
        <dbReference type="ARBA" id="ARBA00022443"/>
    </source>
</evidence>
<keyword evidence="8" id="KW-0597">Phosphoprotein</keyword>
<feature type="compositionally biased region" description="Low complexity" evidence="17">
    <location>
        <begin position="768"/>
        <end position="778"/>
    </location>
</feature>
<dbReference type="Proteomes" id="UP000245591">
    <property type="component" value="Unassembled WGS sequence"/>
</dbReference>
<evidence type="ECO:0000256" key="8">
    <source>
        <dbReference type="ARBA" id="ARBA00022553"/>
    </source>
</evidence>
<dbReference type="SMART" id="SM00055">
    <property type="entry name" value="FCH"/>
    <property type="match status" value="1"/>
</dbReference>
<reference evidence="20 21" key="1">
    <citation type="journal article" date="2018" name="MBio">
        <title>Comparative Genomics Reveals the Core Gene Toolbox for the Fungus-Insect Symbiosis.</title>
        <authorList>
            <person name="Wang Y."/>
            <person name="Stata M."/>
            <person name="Wang W."/>
            <person name="Stajich J.E."/>
            <person name="White M.M."/>
            <person name="Moncalvo J.M."/>
        </authorList>
    </citation>
    <scope>NUCLEOTIDE SEQUENCE [LARGE SCALE GENOMIC DNA]</scope>
    <source>
        <strain evidence="20 21">AUS-126-30</strain>
    </source>
</reference>
<protein>
    <recommendedName>
        <fullName evidence="5">Thymidylate kinase</fullName>
        <ecNumber evidence="4">2.7.4.9</ecNumber>
    </recommendedName>
</protein>
<feature type="compositionally biased region" description="Polar residues" evidence="17">
    <location>
        <begin position="583"/>
        <end position="595"/>
    </location>
</feature>
<gene>
    <name evidence="20" type="ORF">BB558_004133</name>
</gene>
<organism evidence="20 21">
    <name type="scientific">Smittium angustum</name>
    <dbReference type="NCBI Taxonomy" id="133377"/>
    <lineage>
        <taxon>Eukaryota</taxon>
        <taxon>Fungi</taxon>
        <taxon>Fungi incertae sedis</taxon>
        <taxon>Zoopagomycota</taxon>
        <taxon>Kickxellomycotina</taxon>
        <taxon>Harpellomycetes</taxon>
        <taxon>Harpellales</taxon>
        <taxon>Legeriomycetaceae</taxon>
        <taxon>Smittium</taxon>
    </lineage>
</organism>
<evidence type="ECO:0000256" key="14">
    <source>
        <dbReference type="ARBA" id="ARBA00023212"/>
    </source>
</evidence>
<dbReference type="PANTHER" id="PTHR23065:SF7">
    <property type="entry name" value="NOSTRIN, ISOFORM H"/>
    <property type="match status" value="1"/>
</dbReference>
<feature type="compositionally biased region" description="Polar residues" evidence="17">
    <location>
        <begin position="562"/>
        <end position="575"/>
    </location>
</feature>
<dbReference type="InterPro" id="IPR027417">
    <property type="entry name" value="P-loop_NTPase"/>
</dbReference>
<evidence type="ECO:0000313" key="20">
    <source>
        <dbReference type="EMBL" id="PVZ99828.1"/>
    </source>
</evidence>
<evidence type="ECO:0000256" key="5">
    <source>
        <dbReference type="ARBA" id="ARBA00017144"/>
    </source>
</evidence>